<organism evidence="1 2">
    <name type="scientific">Thalassobacillus devorans</name>
    <dbReference type="NCBI Taxonomy" id="279813"/>
    <lineage>
        <taxon>Bacteria</taxon>
        <taxon>Bacillati</taxon>
        <taxon>Bacillota</taxon>
        <taxon>Bacilli</taxon>
        <taxon>Bacillales</taxon>
        <taxon>Bacillaceae</taxon>
        <taxon>Thalassobacillus</taxon>
    </lineage>
</organism>
<sequence length="149" mass="17298">MLSFNEKISIIEEFPQLERKDVSLGRVNYHYYPSVYDKTIVVHHLHPNGNGFVYTGQLSEYDADSKGLVNIRNYTENQLREIITSAIGNLSTDAEISHKQTWTGPDNQSLLLVQEDYFWNIYTGEMLEESFETYNEAEAYLKEEGFIKT</sequence>
<keyword evidence="2" id="KW-1185">Reference proteome</keyword>
<name>A0ABQ1NP42_9BACI</name>
<gene>
    <name evidence="1" type="ORF">GCM10007216_10690</name>
</gene>
<comment type="caution">
    <text evidence="1">The sequence shown here is derived from an EMBL/GenBank/DDBJ whole genome shotgun (WGS) entry which is preliminary data.</text>
</comment>
<dbReference type="RefSeq" id="WP_062441038.1">
    <property type="nucleotide sequence ID" value="NZ_BMCJ01000002.1"/>
</dbReference>
<reference evidence="2" key="1">
    <citation type="journal article" date="2019" name="Int. J. Syst. Evol. Microbiol.">
        <title>The Global Catalogue of Microorganisms (GCM) 10K type strain sequencing project: providing services to taxonomists for standard genome sequencing and annotation.</title>
        <authorList>
            <consortium name="The Broad Institute Genomics Platform"/>
            <consortium name="The Broad Institute Genome Sequencing Center for Infectious Disease"/>
            <person name="Wu L."/>
            <person name="Ma J."/>
        </authorList>
    </citation>
    <scope>NUCLEOTIDE SEQUENCE [LARGE SCALE GENOMIC DNA]</scope>
    <source>
        <strain evidence="2">CCM 7282</strain>
    </source>
</reference>
<evidence type="ECO:0000313" key="2">
    <source>
        <dbReference type="Proteomes" id="UP000619534"/>
    </source>
</evidence>
<protein>
    <submittedName>
        <fullName evidence="1">Uncharacterized protein</fullName>
    </submittedName>
</protein>
<evidence type="ECO:0000313" key="1">
    <source>
        <dbReference type="EMBL" id="GGC82016.1"/>
    </source>
</evidence>
<dbReference type="EMBL" id="BMCJ01000002">
    <property type="protein sequence ID" value="GGC82016.1"/>
    <property type="molecule type" value="Genomic_DNA"/>
</dbReference>
<dbReference type="Proteomes" id="UP000619534">
    <property type="component" value="Unassembled WGS sequence"/>
</dbReference>
<accession>A0ABQ1NP42</accession>
<proteinExistence type="predicted"/>